<evidence type="ECO:0000259" key="2">
    <source>
        <dbReference type="PROSITE" id="PS50158"/>
    </source>
</evidence>
<dbReference type="EMBL" id="BKCJ011327302">
    <property type="protein sequence ID" value="GFD21103.1"/>
    <property type="molecule type" value="Genomic_DNA"/>
</dbReference>
<dbReference type="SUPFAM" id="SSF57756">
    <property type="entry name" value="Retrovirus zinc finger-like domains"/>
    <property type="match status" value="1"/>
</dbReference>
<evidence type="ECO:0000256" key="1">
    <source>
        <dbReference type="PROSITE-ProRule" id="PRU00047"/>
    </source>
</evidence>
<keyword evidence="1" id="KW-0479">Metal-binding</keyword>
<keyword evidence="1" id="KW-0862">Zinc</keyword>
<gene>
    <name evidence="3" type="ORF">Tci_893072</name>
</gene>
<dbReference type="Pfam" id="PF00098">
    <property type="entry name" value="zf-CCHC"/>
    <property type="match status" value="1"/>
</dbReference>
<sequence length="194" mass="21303">YAPIAYNPSEFSSPETGLVVPVFQKGDDPIDAINHMMSFLTFVVASRYPPTNNQLRTTSNPRQQATINNARVTIQPIQGRQNFVSAGSSRSFASGSGGTSGKQRVVVCYNCKGEGHMSKQCTKPRRKRDAEWFKDKVLLVQAQANGQVLQEEELEFLADPGTTESLSTQTVVTNNAAYQADDLDAYDSDCDELN</sequence>
<evidence type="ECO:0000313" key="3">
    <source>
        <dbReference type="EMBL" id="GFD21103.1"/>
    </source>
</evidence>
<dbReference type="Gene3D" id="4.10.60.10">
    <property type="entry name" value="Zinc finger, CCHC-type"/>
    <property type="match status" value="1"/>
</dbReference>
<name>A0A699UGB2_TANCI</name>
<dbReference type="GO" id="GO:0008270">
    <property type="term" value="F:zinc ion binding"/>
    <property type="evidence" value="ECO:0007669"/>
    <property type="project" value="UniProtKB-KW"/>
</dbReference>
<dbReference type="SMART" id="SM00343">
    <property type="entry name" value="ZnF_C2HC"/>
    <property type="match status" value="1"/>
</dbReference>
<reference evidence="3" key="1">
    <citation type="journal article" date="2019" name="Sci. Rep.">
        <title>Draft genome of Tanacetum cinerariifolium, the natural source of mosquito coil.</title>
        <authorList>
            <person name="Yamashiro T."/>
            <person name="Shiraishi A."/>
            <person name="Satake H."/>
            <person name="Nakayama K."/>
        </authorList>
    </citation>
    <scope>NUCLEOTIDE SEQUENCE</scope>
</reference>
<dbReference type="GO" id="GO:0003676">
    <property type="term" value="F:nucleic acid binding"/>
    <property type="evidence" value="ECO:0007669"/>
    <property type="project" value="InterPro"/>
</dbReference>
<dbReference type="InterPro" id="IPR036875">
    <property type="entry name" value="Znf_CCHC_sf"/>
</dbReference>
<organism evidence="3">
    <name type="scientific">Tanacetum cinerariifolium</name>
    <name type="common">Dalmatian daisy</name>
    <name type="synonym">Chrysanthemum cinerariifolium</name>
    <dbReference type="NCBI Taxonomy" id="118510"/>
    <lineage>
        <taxon>Eukaryota</taxon>
        <taxon>Viridiplantae</taxon>
        <taxon>Streptophyta</taxon>
        <taxon>Embryophyta</taxon>
        <taxon>Tracheophyta</taxon>
        <taxon>Spermatophyta</taxon>
        <taxon>Magnoliopsida</taxon>
        <taxon>eudicotyledons</taxon>
        <taxon>Gunneridae</taxon>
        <taxon>Pentapetalae</taxon>
        <taxon>asterids</taxon>
        <taxon>campanulids</taxon>
        <taxon>Asterales</taxon>
        <taxon>Asteraceae</taxon>
        <taxon>Asteroideae</taxon>
        <taxon>Anthemideae</taxon>
        <taxon>Anthemidinae</taxon>
        <taxon>Tanacetum</taxon>
    </lineage>
</organism>
<feature type="domain" description="CCHC-type" evidence="2">
    <location>
        <begin position="108"/>
        <end position="123"/>
    </location>
</feature>
<dbReference type="InterPro" id="IPR001878">
    <property type="entry name" value="Znf_CCHC"/>
</dbReference>
<accession>A0A699UGB2</accession>
<keyword evidence="1" id="KW-0863">Zinc-finger</keyword>
<proteinExistence type="predicted"/>
<protein>
    <recommendedName>
        <fullName evidence="2">CCHC-type domain-containing protein</fullName>
    </recommendedName>
</protein>
<feature type="non-terminal residue" evidence="3">
    <location>
        <position position="1"/>
    </location>
</feature>
<dbReference type="PROSITE" id="PS50158">
    <property type="entry name" value="ZF_CCHC"/>
    <property type="match status" value="1"/>
</dbReference>
<comment type="caution">
    <text evidence="3">The sequence shown here is derived from an EMBL/GenBank/DDBJ whole genome shotgun (WGS) entry which is preliminary data.</text>
</comment>
<dbReference type="AlphaFoldDB" id="A0A699UGB2"/>
<feature type="non-terminal residue" evidence="3">
    <location>
        <position position="194"/>
    </location>
</feature>